<evidence type="ECO:0000313" key="2">
    <source>
        <dbReference type="EMBL" id="KAF6270286.1"/>
    </source>
</evidence>
<dbReference type="Proteomes" id="UP000527355">
    <property type="component" value="Unassembled WGS sequence"/>
</dbReference>
<gene>
    <name evidence="2" type="ORF">mMyoMyo1_010926</name>
</gene>
<keyword evidence="3" id="KW-1185">Reference proteome</keyword>
<evidence type="ECO:0000313" key="3">
    <source>
        <dbReference type="Proteomes" id="UP000527355"/>
    </source>
</evidence>
<feature type="region of interest" description="Disordered" evidence="1">
    <location>
        <begin position="247"/>
        <end position="284"/>
    </location>
</feature>
<dbReference type="AlphaFoldDB" id="A0A7J7R2B8"/>
<accession>A0A7J7R2B8</accession>
<sequence>MGCPQRAWGVHGACAVSTECAGVHRAWGIHRACAVSTEREVSTECAGVHRARGVSTEHMRCPRSMQVSTEYMRCPQNVQVSTERVGCPRSTCGVHGVCKCPQSTWGVHRACGCPRSVRVSTERVGVHGACGVSTKRVGCPWSVQVSTERGESSEHWPPCPFILPAESLCLTLPAWGQDRPATPPHGTQCLRPPVSARRGAFPCTWARLQPQGHHDTLCACGSPAREPKNSAKHTLSGRRHFPACTHLHTLRHPSGPTSPLPGPRRPSVPQGSHNHPPAVLLQNF</sequence>
<evidence type="ECO:0000256" key="1">
    <source>
        <dbReference type="SAM" id="MobiDB-lite"/>
    </source>
</evidence>
<dbReference type="EMBL" id="JABWUV010000039">
    <property type="protein sequence ID" value="KAF6270286.1"/>
    <property type="molecule type" value="Genomic_DNA"/>
</dbReference>
<name>A0A7J7R2B8_MYOMY</name>
<comment type="caution">
    <text evidence="2">The sequence shown here is derived from an EMBL/GenBank/DDBJ whole genome shotgun (WGS) entry which is preliminary data.</text>
</comment>
<feature type="compositionally biased region" description="Pro residues" evidence="1">
    <location>
        <begin position="256"/>
        <end position="266"/>
    </location>
</feature>
<proteinExistence type="predicted"/>
<protein>
    <submittedName>
        <fullName evidence="2">Uncharacterized protein</fullName>
    </submittedName>
</protein>
<reference evidence="2 3" key="1">
    <citation type="journal article" date="2020" name="Nature">
        <title>Six reference-quality genomes reveal evolution of bat adaptations.</title>
        <authorList>
            <person name="Jebb D."/>
            <person name="Huang Z."/>
            <person name="Pippel M."/>
            <person name="Hughes G.M."/>
            <person name="Lavrichenko K."/>
            <person name="Devanna P."/>
            <person name="Winkler S."/>
            <person name="Jermiin L.S."/>
            <person name="Skirmuntt E.C."/>
            <person name="Katzourakis A."/>
            <person name="Burkitt-Gray L."/>
            <person name="Ray D.A."/>
            <person name="Sullivan K.A.M."/>
            <person name="Roscito J.G."/>
            <person name="Kirilenko B.M."/>
            <person name="Davalos L.M."/>
            <person name="Corthals A.P."/>
            <person name="Power M.L."/>
            <person name="Jones G."/>
            <person name="Ransome R.D."/>
            <person name="Dechmann D.K.N."/>
            <person name="Locatelli A.G."/>
            <person name="Puechmaille S.J."/>
            <person name="Fedrigo O."/>
            <person name="Jarvis E.D."/>
            <person name="Hiller M."/>
            <person name="Vernes S.C."/>
            <person name="Myers E.W."/>
            <person name="Teeling E.C."/>
        </authorList>
    </citation>
    <scope>NUCLEOTIDE SEQUENCE [LARGE SCALE GENOMIC DNA]</scope>
    <source>
        <strain evidence="2">MMyoMyo1</strain>
        <tissue evidence="2">Flight muscle</tissue>
    </source>
</reference>
<organism evidence="2 3">
    <name type="scientific">Myotis myotis</name>
    <name type="common">Greater mouse-eared bat</name>
    <name type="synonym">Vespertilio myotis</name>
    <dbReference type="NCBI Taxonomy" id="51298"/>
    <lineage>
        <taxon>Eukaryota</taxon>
        <taxon>Metazoa</taxon>
        <taxon>Chordata</taxon>
        <taxon>Craniata</taxon>
        <taxon>Vertebrata</taxon>
        <taxon>Euteleostomi</taxon>
        <taxon>Mammalia</taxon>
        <taxon>Eutheria</taxon>
        <taxon>Laurasiatheria</taxon>
        <taxon>Chiroptera</taxon>
        <taxon>Yangochiroptera</taxon>
        <taxon>Vespertilionidae</taxon>
        <taxon>Myotis</taxon>
    </lineage>
</organism>